<proteinExistence type="predicted"/>
<evidence type="ECO:0000313" key="21">
    <source>
        <dbReference type="EMBL" id="KAG5286763.1"/>
    </source>
</evidence>
<keyword evidence="4" id="KW-0165">Cleavage on pair of basic residues</keyword>
<keyword evidence="11" id="KW-0965">Cell junction</keyword>
<keyword evidence="6" id="KW-0479">Metal-binding</keyword>
<evidence type="ECO:0000256" key="18">
    <source>
        <dbReference type="SAM" id="Phobius"/>
    </source>
</evidence>
<evidence type="ECO:0000256" key="2">
    <source>
        <dbReference type="ARBA" id="ARBA00004568"/>
    </source>
</evidence>
<organism evidence="21 22">
    <name type="scientific">Alosa alosa</name>
    <name type="common">allis shad</name>
    <dbReference type="NCBI Taxonomy" id="278164"/>
    <lineage>
        <taxon>Eukaryota</taxon>
        <taxon>Metazoa</taxon>
        <taxon>Chordata</taxon>
        <taxon>Craniata</taxon>
        <taxon>Vertebrata</taxon>
        <taxon>Euteleostomi</taxon>
        <taxon>Actinopterygii</taxon>
        <taxon>Neopterygii</taxon>
        <taxon>Teleostei</taxon>
        <taxon>Clupei</taxon>
        <taxon>Clupeiformes</taxon>
        <taxon>Clupeoidei</taxon>
        <taxon>Clupeidae</taxon>
        <taxon>Alosa</taxon>
    </lineage>
</organism>
<name>A0AAV6HHA6_9TELE</name>
<dbReference type="PRINTS" id="PR00205">
    <property type="entry name" value="CADHERIN"/>
</dbReference>
<dbReference type="InterPro" id="IPR020894">
    <property type="entry name" value="Cadherin_CS"/>
</dbReference>
<evidence type="ECO:0000256" key="19">
    <source>
        <dbReference type="SAM" id="SignalP"/>
    </source>
</evidence>
<evidence type="ECO:0000256" key="1">
    <source>
        <dbReference type="ARBA" id="ARBA00004251"/>
    </source>
</evidence>
<feature type="domain" description="Cadherin" evidence="20">
    <location>
        <begin position="147"/>
        <end position="258"/>
    </location>
</feature>
<feature type="transmembrane region" description="Helical" evidence="18">
    <location>
        <begin position="596"/>
        <end position="621"/>
    </location>
</feature>
<evidence type="ECO:0000256" key="4">
    <source>
        <dbReference type="ARBA" id="ARBA00022685"/>
    </source>
</evidence>
<keyword evidence="9 15" id="KW-0106">Calcium</keyword>
<dbReference type="GO" id="GO:0055113">
    <property type="term" value="P:epiboly involved in gastrulation with mouth forming second"/>
    <property type="evidence" value="ECO:0007669"/>
    <property type="project" value="UniProtKB-ARBA"/>
</dbReference>
<evidence type="ECO:0000259" key="20">
    <source>
        <dbReference type="PROSITE" id="PS50268"/>
    </source>
</evidence>
<dbReference type="GO" id="GO:0045216">
    <property type="term" value="P:cell-cell junction organization"/>
    <property type="evidence" value="ECO:0007669"/>
    <property type="project" value="UniProtKB-ARBA"/>
</dbReference>
<dbReference type="FunFam" id="2.60.40.60:FF:000068">
    <property type="entry name" value="Desmoglein 1"/>
    <property type="match status" value="1"/>
</dbReference>
<feature type="chain" id="PRO_5043619173" description="Cadherin domain-containing protein" evidence="19">
    <location>
        <begin position="24"/>
        <end position="1100"/>
    </location>
</feature>
<evidence type="ECO:0000256" key="9">
    <source>
        <dbReference type="ARBA" id="ARBA00022837"/>
    </source>
</evidence>
<dbReference type="InterPro" id="IPR015919">
    <property type="entry name" value="Cadherin-like_sf"/>
</dbReference>
<protein>
    <recommendedName>
        <fullName evidence="20">Cadherin domain-containing protein</fullName>
    </recommendedName>
</protein>
<comment type="caution">
    <text evidence="21">The sequence shown here is derived from an EMBL/GenBank/DDBJ whole genome shotgun (WGS) entry which is preliminary data.</text>
</comment>
<evidence type="ECO:0000256" key="11">
    <source>
        <dbReference type="ARBA" id="ARBA00022949"/>
    </source>
</evidence>
<comment type="subcellular location">
    <subcellularLocation>
        <location evidence="2">Cell junction</location>
        <location evidence="2">Desmosome</location>
    </subcellularLocation>
    <subcellularLocation>
        <location evidence="1 16">Cell membrane</location>
        <topology evidence="1 16">Single-pass type I membrane protein</topology>
    </subcellularLocation>
</comment>
<dbReference type="GO" id="GO:0005509">
    <property type="term" value="F:calcium ion binding"/>
    <property type="evidence" value="ECO:0007669"/>
    <property type="project" value="UniProtKB-UniRule"/>
</dbReference>
<dbReference type="AlphaFoldDB" id="A0AAV6HHA6"/>
<gene>
    <name evidence="21" type="ORF">AALO_G00018490</name>
</gene>
<feature type="signal peptide" evidence="19">
    <location>
        <begin position="1"/>
        <end position="23"/>
    </location>
</feature>
<dbReference type="Proteomes" id="UP000823561">
    <property type="component" value="Chromosome 1"/>
</dbReference>
<dbReference type="SMART" id="SM00112">
    <property type="entry name" value="CA"/>
    <property type="match status" value="4"/>
</dbReference>
<sequence>MAHATSVIRLIVPVLILILQVQGYDRGLQKLQRQKREWIIPPKKLMENTDYTKKEYISKIRSDEETRTSIRYYLEGKGATETPVNLFTVNPENGYVRINGILDREETSSYYLKGVAKFTDGTRAEKDIDLIIEVLDQNDCPPVFSFEASQTTGEISEASAIATYVMKVSATDADMPNTPYSQIAYTIVEQSPAGGSMFYINQETGGIYVKLKTLDRETHDTYTLTIKGTDMNGGAGGLSGTGKVVIKILDVNDNIPTLEKNFYEAKVMENTVNVTVLKIQAVDLDLIHTDNWLAVYTIVSGNEAGYFSITTDTQTNEGILVLNKPLNYEELKEVNLRVAVSNKAEYHSSTIITQSKTYPIKIHVQNEPEGPRFRPQIKVVTVSEDRTTINLNEVITTYKAIDSDTLMFATNVIYAKGEDRDNWITIDQNTAEIRLNKFPDRESKHLVNGTYYAKIICITKDSTEKTATGTIAIQVKDFNDHCPTLTNTTQTVCFQDNVVYATPVDRDPFPNGAPFEFKVMSSTKEQWTVERLNDTTVILRPKETLWPGFYKVFLQIEDQQGKYCAADGQVLNMEVCSCAAGTKLCLPRNERGPTAVLGPAGILLLLLGLLLLFLLLLLLLFCLCGGAGAVPDGFIPMPWGAKEHLIAYHTEGQGEDKGVPLVTIPTEVDGGHIPAIDGGGKGFATGLGLHVDKGITNNVYNKQKWISTVGTGGGGFEYGYGIQQHEHRYEGVSSKTGAFEGIALSEGFLQQYYSQKAHCIHDQHSPKDALLISNYEGQGSPSGSIGCCSLLEDDQDLDFLSELGPKFKTLADLCGGAALEVGSSMVTVTAPQPSAAHVANVDISGDISRSINAARTESTSLATSSTLIQGSTLSSTRPATTNVQLQENLGVPTQTLLIQQPTLYYAAAPPMYVVDPQPHPTLVVGSAVNVGENLIMVERKAATTGSAQLQGVRQGVLGVENLHGAQSLVLLEGRASAAGDPQQIIGTLGKRQVLMVETSGQGMKSGSVNRIGHGESYTSGNVSLSGTAMSAGSGRLQYTGSGGPIQVLPYQGHPSQSVDVRGQSASVNVPLEAMHEGTHKVVVQERVSVTEKNIQSSSTA</sequence>
<dbReference type="PROSITE" id="PS00232">
    <property type="entry name" value="CADHERIN_1"/>
    <property type="match status" value="2"/>
</dbReference>
<evidence type="ECO:0000256" key="3">
    <source>
        <dbReference type="ARBA" id="ARBA00022475"/>
    </source>
</evidence>
<feature type="domain" description="Cadherin" evidence="20">
    <location>
        <begin position="57"/>
        <end position="144"/>
    </location>
</feature>
<dbReference type="SUPFAM" id="SSF49313">
    <property type="entry name" value="Cadherin-like"/>
    <property type="match status" value="5"/>
</dbReference>
<keyword evidence="7 19" id="KW-0732">Signal</keyword>
<dbReference type="InterPro" id="IPR002126">
    <property type="entry name" value="Cadherin-like_dom"/>
</dbReference>
<dbReference type="FunFam" id="2.60.40.60:FF:000083">
    <property type="entry name" value="Desmoglein 1"/>
    <property type="match status" value="1"/>
</dbReference>
<dbReference type="PRINTS" id="PR01818">
    <property type="entry name" value="DESMOCADHERN"/>
</dbReference>
<evidence type="ECO:0000256" key="16">
    <source>
        <dbReference type="RuleBase" id="RU003318"/>
    </source>
</evidence>
<keyword evidence="5 16" id="KW-0812">Transmembrane</keyword>
<dbReference type="Gene3D" id="4.10.900.10">
    <property type="entry name" value="TCF3-CBD (Catenin binding domain)"/>
    <property type="match status" value="1"/>
</dbReference>
<dbReference type="InterPro" id="IPR009122">
    <property type="entry name" value="Desmosomal_cadherin"/>
</dbReference>
<dbReference type="FunFam" id="2.60.40.60:FF:000011">
    <property type="entry name" value="Cadherin 1"/>
    <property type="match status" value="1"/>
</dbReference>
<evidence type="ECO:0000256" key="17">
    <source>
        <dbReference type="RuleBase" id="RU004358"/>
    </source>
</evidence>
<evidence type="ECO:0000256" key="14">
    <source>
        <dbReference type="ARBA" id="ARBA00023180"/>
    </source>
</evidence>
<dbReference type="Pfam" id="PF01049">
    <property type="entry name" value="CADH_Y-type_LIR"/>
    <property type="match status" value="1"/>
</dbReference>
<keyword evidence="10 16" id="KW-0130">Cell adhesion</keyword>
<comment type="function">
    <text evidence="17">A component of desmosome cell-cell junctions which are required for positive regulation of cellular adhesion. Involved in the interaction of plaque proteins and intermediate filaments mediating cell-cell adhesion.</text>
</comment>
<dbReference type="GO" id="GO:0030057">
    <property type="term" value="C:desmosome"/>
    <property type="evidence" value="ECO:0007669"/>
    <property type="project" value="UniProtKB-SubCell"/>
</dbReference>
<reference evidence="21 22" key="1">
    <citation type="submission" date="2020-10" db="EMBL/GenBank/DDBJ databases">
        <title>Chromosome-scale genome assembly of the Allis shad, Alosa alosa.</title>
        <authorList>
            <person name="Margot Z."/>
            <person name="Christophe K."/>
            <person name="Cabau C."/>
            <person name="Louis A."/>
            <person name="Berthelot C."/>
            <person name="Parey E."/>
            <person name="Roest Crollius H."/>
            <person name="Montfort J."/>
            <person name="Robinson-Rechavi M."/>
            <person name="Bucao C."/>
            <person name="Bouchez O."/>
            <person name="Gislard M."/>
            <person name="Lluch J."/>
            <person name="Milhes M."/>
            <person name="Lampietro C."/>
            <person name="Lopez Roques C."/>
            <person name="Donnadieu C."/>
            <person name="Braasch I."/>
            <person name="Desvignes T."/>
            <person name="Postlethwait J."/>
            <person name="Bobe J."/>
            <person name="Guiguen Y."/>
        </authorList>
    </citation>
    <scope>NUCLEOTIDE SEQUENCE [LARGE SCALE GENOMIC DNA]</scope>
    <source>
        <strain evidence="21">M-15738</strain>
        <tissue evidence="21">Blood</tissue>
    </source>
</reference>
<dbReference type="InterPro" id="IPR027397">
    <property type="entry name" value="Catenin-bd_sf"/>
</dbReference>
<keyword evidence="3" id="KW-1003">Cell membrane</keyword>
<accession>A0AAV6HHA6</accession>
<keyword evidence="14" id="KW-0325">Glycoprotein</keyword>
<evidence type="ECO:0000256" key="7">
    <source>
        <dbReference type="ARBA" id="ARBA00022729"/>
    </source>
</evidence>
<dbReference type="PANTHER" id="PTHR24025:SF1">
    <property type="entry name" value="DESMOGLEIN-2"/>
    <property type="match status" value="1"/>
</dbReference>
<evidence type="ECO:0000313" key="22">
    <source>
        <dbReference type="Proteomes" id="UP000823561"/>
    </source>
</evidence>
<dbReference type="GO" id="GO:0007156">
    <property type="term" value="P:homophilic cell adhesion via plasma membrane adhesion molecules"/>
    <property type="evidence" value="ECO:0007669"/>
    <property type="project" value="InterPro"/>
</dbReference>
<evidence type="ECO:0000256" key="15">
    <source>
        <dbReference type="PROSITE-ProRule" id="PRU00043"/>
    </source>
</evidence>
<dbReference type="Pfam" id="PF00028">
    <property type="entry name" value="Cadherin"/>
    <property type="match status" value="2"/>
</dbReference>
<evidence type="ECO:0000256" key="13">
    <source>
        <dbReference type="ARBA" id="ARBA00023136"/>
    </source>
</evidence>
<keyword evidence="13 18" id="KW-0472">Membrane</keyword>
<feature type="domain" description="Cadherin" evidence="20">
    <location>
        <begin position="374"/>
        <end position="485"/>
    </location>
</feature>
<keyword evidence="22" id="KW-1185">Reference proteome</keyword>
<keyword evidence="8" id="KW-0677">Repeat</keyword>
<dbReference type="GO" id="GO:0005886">
    <property type="term" value="C:plasma membrane"/>
    <property type="evidence" value="ECO:0007669"/>
    <property type="project" value="UniProtKB-SubCell"/>
</dbReference>
<dbReference type="Gene3D" id="2.60.40.60">
    <property type="entry name" value="Cadherins"/>
    <property type="match status" value="5"/>
</dbReference>
<dbReference type="InterPro" id="IPR050971">
    <property type="entry name" value="Cadherin-domain_protein"/>
</dbReference>
<keyword evidence="12 18" id="KW-1133">Transmembrane helix</keyword>
<dbReference type="EMBL" id="JADWDJ010000001">
    <property type="protein sequence ID" value="KAG5286763.1"/>
    <property type="molecule type" value="Genomic_DNA"/>
</dbReference>
<dbReference type="FunFam" id="4.10.900.10:FF:000003">
    <property type="entry name" value="Desmoglein 1"/>
    <property type="match status" value="1"/>
</dbReference>
<dbReference type="CDD" id="cd11304">
    <property type="entry name" value="Cadherin_repeat"/>
    <property type="match status" value="4"/>
</dbReference>
<dbReference type="FunFam" id="2.60.40.60:FF:000031">
    <property type="entry name" value="Cadherin 3"/>
    <property type="match status" value="1"/>
</dbReference>
<evidence type="ECO:0000256" key="12">
    <source>
        <dbReference type="ARBA" id="ARBA00022989"/>
    </source>
</evidence>
<evidence type="ECO:0000256" key="8">
    <source>
        <dbReference type="ARBA" id="ARBA00022737"/>
    </source>
</evidence>
<evidence type="ECO:0000256" key="5">
    <source>
        <dbReference type="ARBA" id="ARBA00022692"/>
    </source>
</evidence>
<evidence type="ECO:0000256" key="6">
    <source>
        <dbReference type="ARBA" id="ARBA00022723"/>
    </source>
</evidence>
<dbReference type="PANTHER" id="PTHR24025">
    <property type="entry name" value="DESMOGLEIN FAMILY MEMBER"/>
    <property type="match status" value="1"/>
</dbReference>
<dbReference type="PROSITE" id="PS50268">
    <property type="entry name" value="CADHERIN_2"/>
    <property type="match status" value="4"/>
</dbReference>
<evidence type="ECO:0000256" key="10">
    <source>
        <dbReference type="ARBA" id="ARBA00022889"/>
    </source>
</evidence>
<dbReference type="InterPro" id="IPR000233">
    <property type="entry name" value="Cadherin_Y-type_LIR"/>
</dbReference>
<dbReference type="FunFam" id="2.60.40.60:FF:000074">
    <property type="entry name" value="Desmoglein 4"/>
    <property type="match status" value="1"/>
</dbReference>
<feature type="domain" description="Cadherin" evidence="20">
    <location>
        <begin position="259"/>
        <end position="373"/>
    </location>
</feature>